<protein>
    <submittedName>
        <fullName evidence="3">AF4/FMR2 family member 3</fullName>
    </submittedName>
</protein>
<dbReference type="CTD" id="3899"/>
<dbReference type="Proteomes" id="UP000515156">
    <property type="component" value="Chromosome 4"/>
</dbReference>
<evidence type="ECO:0000256" key="1">
    <source>
        <dbReference type="SAM" id="MobiDB-lite"/>
    </source>
</evidence>
<evidence type="ECO:0000313" key="3">
    <source>
        <dbReference type="RefSeq" id="XP_030058337.1"/>
    </source>
</evidence>
<evidence type="ECO:0000313" key="2">
    <source>
        <dbReference type="Proteomes" id="UP000515156"/>
    </source>
</evidence>
<dbReference type="KEGG" id="muo:115469689"/>
<dbReference type="GO" id="GO:0032783">
    <property type="term" value="C:super elongation complex"/>
    <property type="evidence" value="ECO:0007669"/>
    <property type="project" value="TreeGrafter"/>
</dbReference>
<dbReference type="Pfam" id="PF05110">
    <property type="entry name" value="AF-4"/>
    <property type="match status" value="1"/>
</dbReference>
<dbReference type="InterPro" id="IPR007797">
    <property type="entry name" value="AF4/FMR2"/>
</dbReference>
<feature type="compositionally biased region" description="Basic and acidic residues" evidence="1">
    <location>
        <begin position="1"/>
        <end position="20"/>
    </location>
</feature>
<keyword evidence="2" id="KW-1185">Reference proteome</keyword>
<reference evidence="3" key="1">
    <citation type="submission" date="2025-08" db="UniProtKB">
        <authorList>
            <consortium name="RefSeq"/>
        </authorList>
    </citation>
    <scope>IDENTIFICATION</scope>
</reference>
<dbReference type="GeneID" id="115469689"/>
<dbReference type="PANTHER" id="PTHR10528:SF16">
    <property type="entry name" value="AF4_FMR2 FAMILY MEMBER 3"/>
    <property type="match status" value="1"/>
</dbReference>
<proteinExistence type="predicted"/>
<dbReference type="RefSeq" id="XP_030058337.1">
    <property type="nucleotide sequence ID" value="XM_030202477.1"/>
</dbReference>
<dbReference type="GO" id="GO:0010468">
    <property type="term" value="P:regulation of gene expression"/>
    <property type="evidence" value="ECO:0007669"/>
    <property type="project" value="InterPro"/>
</dbReference>
<dbReference type="PANTHER" id="PTHR10528">
    <property type="entry name" value="AF4/FMR2 FAMILY MEMBER"/>
    <property type="match status" value="1"/>
</dbReference>
<dbReference type="AlphaFoldDB" id="A0A6P7XSD8"/>
<feature type="region of interest" description="Disordered" evidence="1">
    <location>
        <begin position="1"/>
        <end position="24"/>
    </location>
</feature>
<dbReference type="InParanoid" id="A0A6P7XSD8"/>
<feature type="region of interest" description="Disordered" evidence="1">
    <location>
        <begin position="196"/>
        <end position="224"/>
    </location>
</feature>
<organism evidence="2 3">
    <name type="scientific">Microcaecilia unicolor</name>
    <dbReference type="NCBI Taxonomy" id="1415580"/>
    <lineage>
        <taxon>Eukaryota</taxon>
        <taxon>Metazoa</taxon>
        <taxon>Chordata</taxon>
        <taxon>Craniata</taxon>
        <taxon>Vertebrata</taxon>
        <taxon>Euteleostomi</taxon>
        <taxon>Amphibia</taxon>
        <taxon>Gymnophiona</taxon>
        <taxon>Siphonopidae</taxon>
        <taxon>Microcaecilia</taxon>
    </lineage>
</organism>
<dbReference type="OrthoDB" id="6382204at2759"/>
<gene>
    <name evidence="3" type="primary">AFF3</name>
</gene>
<name>A0A6P7XSD8_9AMPH</name>
<accession>A0A6P7XSD8</accession>
<sequence length="224" mass="25598">MDWKTAEKRRVGVERTDRGRGAYGHFCSGSSQSVYEQDRNILRRKEWERRNQEALQSEIEDNADYPLFSEPYKTSKEDELSSRIQNTLGSYDEMKELLTDQSNQSHLVGVPKTGIPQTSIEKTNEYFNTDSSTTPTSLSVLQGKKATMAWQKLEHFGANNQQRTNKHRHRLLDSHKSDFKTGSQNPSDEKLKLYVSSPTSSSSLTNATQKSSRHCTIGENQFQI</sequence>
<dbReference type="Gene3D" id="6.10.250.2670">
    <property type="match status" value="1"/>
</dbReference>